<dbReference type="EMBL" id="JBDKXB010000031">
    <property type="protein sequence ID" value="MEY6433871.1"/>
    <property type="molecule type" value="Genomic_DNA"/>
</dbReference>
<accession>A0ABV4BH69</accession>
<evidence type="ECO:0000313" key="2">
    <source>
        <dbReference type="Proteomes" id="UP001564408"/>
    </source>
</evidence>
<dbReference type="Proteomes" id="UP001564408">
    <property type="component" value="Unassembled WGS sequence"/>
</dbReference>
<name>A0ABV4BH69_9GAMM</name>
<comment type="caution">
    <text evidence="1">The sequence shown here is derived from an EMBL/GenBank/DDBJ whole genome shotgun (WGS) entry which is preliminary data.</text>
</comment>
<protein>
    <submittedName>
        <fullName evidence="1">Phage tail protein</fullName>
    </submittedName>
</protein>
<proteinExistence type="predicted"/>
<reference evidence="1 2" key="1">
    <citation type="submission" date="2024-05" db="EMBL/GenBank/DDBJ databases">
        <title>Genome Sequence and Characterization of the New Strain Purple Sulfur Bacterium of Genus Thioalkalicoccus.</title>
        <authorList>
            <person name="Bryantseva I.A."/>
            <person name="Kyndt J.A."/>
            <person name="Imhoff J.F."/>
        </authorList>
    </citation>
    <scope>NUCLEOTIDE SEQUENCE [LARGE SCALE GENOMIC DNA]</scope>
    <source>
        <strain evidence="1 2">Um2</strain>
    </source>
</reference>
<sequence>MAQFTVNTSRIDPYKNFKFRVVWDGRPVAGVSKVSGLKRTTEVVSHRDGGDLSAKRHSPGVSTFEAITIERGITHDTDFEAWASKTFSILGDATVSLKDFRKDMAIELYNLQGVKVRSWQVFRCWVSEFTAVPELDANANAVAFETIVLQNEGFIRDEAVVEVAET</sequence>
<evidence type="ECO:0000313" key="1">
    <source>
        <dbReference type="EMBL" id="MEY6433871.1"/>
    </source>
</evidence>
<dbReference type="InterPro" id="IPR011747">
    <property type="entry name" value="CHP02241"/>
</dbReference>
<organism evidence="1 2">
    <name type="scientific">Thioalkalicoccus limnaeus</name>
    <dbReference type="NCBI Taxonomy" id="120681"/>
    <lineage>
        <taxon>Bacteria</taxon>
        <taxon>Pseudomonadati</taxon>
        <taxon>Pseudomonadota</taxon>
        <taxon>Gammaproteobacteria</taxon>
        <taxon>Chromatiales</taxon>
        <taxon>Chromatiaceae</taxon>
        <taxon>Thioalkalicoccus</taxon>
    </lineage>
</organism>
<dbReference type="PANTHER" id="PTHR38009:SF1">
    <property type="entry name" value="CONSERVED HYPOTHETICAL PHAGE TAIL PROTEIN"/>
    <property type="match status" value="1"/>
</dbReference>
<dbReference type="NCBIfam" id="TIGR02241">
    <property type="entry name" value="conserved hypothetical phage tail region protein"/>
    <property type="match status" value="1"/>
</dbReference>
<dbReference type="Pfam" id="PF06841">
    <property type="entry name" value="Phage_T4_gp19"/>
    <property type="match status" value="1"/>
</dbReference>
<dbReference type="RefSeq" id="WP_369668258.1">
    <property type="nucleotide sequence ID" value="NZ_JBDKXB010000031.1"/>
</dbReference>
<keyword evidence="2" id="KW-1185">Reference proteome</keyword>
<dbReference type="PANTHER" id="PTHR38009">
    <property type="entry name" value="CONSERVED HYPOTHETICAL PHAGE TAIL PROTEIN"/>
    <property type="match status" value="1"/>
</dbReference>
<gene>
    <name evidence="1" type="ORF">ABC977_15815</name>
</gene>
<dbReference type="InterPro" id="IPR010667">
    <property type="entry name" value="Phage_T4_Gp19"/>
</dbReference>